<evidence type="ECO:0000256" key="8">
    <source>
        <dbReference type="ARBA" id="ARBA00048988"/>
    </source>
</evidence>
<dbReference type="EMBL" id="RYYR01000022">
    <property type="protein sequence ID" value="RUL49889.1"/>
    <property type="molecule type" value="Genomic_DNA"/>
</dbReference>
<evidence type="ECO:0000313" key="12">
    <source>
        <dbReference type="Proteomes" id="UP000287910"/>
    </source>
</evidence>
<dbReference type="GO" id="GO:0016887">
    <property type="term" value="F:ATP hydrolysis activity"/>
    <property type="evidence" value="ECO:0007669"/>
    <property type="project" value="RHEA"/>
</dbReference>
<comment type="catalytic activity">
    <reaction evidence="6">
        <text>Couples ATP hydrolysis with the unwinding of duplex DNA by translocating in the 3'-5' direction.</text>
        <dbReference type="EC" id="5.6.2.4"/>
    </reaction>
</comment>
<dbReference type="InterPro" id="IPR014016">
    <property type="entry name" value="UvrD-like_ATP-bd"/>
</dbReference>
<dbReference type="GO" id="GO:0005524">
    <property type="term" value="F:ATP binding"/>
    <property type="evidence" value="ECO:0007669"/>
    <property type="project" value="UniProtKB-UniRule"/>
</dbReference>
<gene>
    <name evidence="11" type="ORF">EK386_14535</name>
</gene>
<dbReference type="RefSeq" id="WP_126659907.1">
    <property type="nucleotide sequence ID" value="NZ_RYYR01000022.1"/>
</dbReference>
<evidence type="ECO:0000256" key="7">
    <source>
        <dbReference type="ARBA" id="ARBA00034808"/>
    </source>
</evidence>
<dbReference type="AlphaFoldDB" id="A0A432L981"/>
<evidence type="ECO:0000313" key="11">
    <source>
        <dbReference type="EMBL" id="RUL49889.1"/>
    </source>
</evidence>
<comment type="caution">
    <text evidence="11">The sequence shown here is derived from an EMBL/GenBank/DDBJ whole genome shotgun (WGS) entry which is preliminary data.</text>
</comment>
<dbReference type="PANTHER" id="PTHR11070">
    <property type="entry name" value="UVRD / RECB / PCRA DNA HELICASE FAMILY MEMBER"/>
    <property type="match status" value="1"/>
</dbReference>
<feature type="domain" description="UvrD-like helicase ATP-binding" evidence="10">
    <location>
        <begin position="175"/>
        <end position="557"/>
    </location>
</feature>
<keyword evidence="2 9" id="KW-0378">Hydrolase</keyword>
<dbReference type="Pfam" id="PF00580">
    <property type="entry name" value="UvrD-helicase"/>
    <property type="match status" value="1"/>
</dbReference>
<sequence length="729" mass="84937">MITLINDELKNEQLFLEDTIQKIDCELYTTSNETTMEELKKQPYFGKMEINSNRHGLETFYIGKKGLHTSEEEIVVLDWRMPIASTYYNFTPEQSLQVYEIDKNGETQKEVVDVLSKKQILIHNQKVTNIIEQFPSSDLERMPRQWQSRTNTKEMLHSNLDERETTGNLKEIIETIQQEQNIAIRHSLNKNIIIQGVAGSGKSSIALHRLSYLLFNNEHLRPANFLLIASSKRSMLPFEKLILQLDLAGIHQKTICQLMEQNLSPYVTIDTSPNYARYYDEMVFKEDDQSISEAIKFKASKRFAQLLEAHVERVTESYRDSMIPIAYGHVSITEEDLVKIFDQYAHLPFCTRVQKFLMHAENVFKNVLDQQMKELTDKTTEFKEFLMEVELEAGEIVFVESLITDIKEKKIDKMTDEFDQIMTNWKNAMNPGTILEIYNQLFVYFAKNDYDNEEIKALLYYYEPGKIDFHDYAPLWYLHVLLNQNHPVYKHVVIDEGQDLSYIHYATLKRMCSTMTIITDVNQAILMEDREQSWEEVIECFGEETTIVDLKNNYRSTKEIVKVANHVLNVRFNEEDAIKSVCSSGSPVTFETIDSGKTLMMKIEQTLKQWERKYKRIAIIHKDEKRAEALAKELQKRFDQASYAEGIQDLDISVIAVYNATGMEFDAVMLVNANDISYPNDDIHTKLLYVAITRAQKELKIFYQNNPSPLLEELVYSDTKDAVNFSHVT</sequence>
<evidence type="ECO:0000256" key="1">
    <source>
        <dbReference type="ARBA" id="ARBA00022741"/>
    </source>
</evidence>
<dbReference type="EC" id="5.6.2.4" evidence="7"/>
<keyword evidence="3 9" id="KW-0347">Helicase</keyword>
<evidence type="ECO:0000256" key="4">
    <source>
        <dbReference type="ARBA" id="ARBA00022840"/>
    </source>
</evidence>
<evidence type="ECO:0000256" key="6">
    <source>
        <dbReference type="ARBA" id="ARBA00034617"/>
    </source>
</evidence>
<accession>A0A432L981</accession>
<dbReference type="Proteomes" id="UP000287910">
    <property type="component" value="Unassembled WGS sequence"/>
</dbReference>
<protein>
    <recommendedName>
        <fullName evidence="7">DNA 3'-5' helicase</fullName>
        <ecNumber evidence="7">5.6.2.4</ecNumber>
    </recommendedName>
</protein>
<evidence type="ECO:0000256" key="2">
    <source>
        <dbReference type="ARBA" id="ARBA00022801"/>
    </source>
</evidence>
<comment type="catalytic activity">
    <reaction evidence="8">
        <text>ATP + H2O = ADP + phosphate + H(+)</text>
        <dbReference type="Rhea" id="RHEA:13065"/>
        <dbReference type="ChEBI" id="CHEBI:15377"/>
        <dbReference type="ChEBI" id="CHEBI:15378"/>
        <dbReference type="ChEBI" id="CHEBI:30616"/>
        <dbReference type="ChEBI" id="CHEBI:43474"/>
        <dbReference type="ChEBI" id="CHEBI:456216"/>
        <dbReference type="EC" id="5.6.2.4"/>
    </reaction>
</comment>
<name>A0A432L981_9BACI</name>
<dbReference type="Pfam" id="PF13361">
    <property type="entry name" value="UvrD_C"/>
    <property type="match status" value="2"/>
</dbReference>
<dbReference type="GO" id="GO:0043138">
    <property type="term" value="F:3'-5' DNA helicase activity"/>
    <property type="evidence" value="ECO:0007669"/>
    <property type="project" value="UniProtKB-EC"/>
</dbReference>
<keyword evidence="1 9" id="KW-0547">Nucleotide-binding</keyword>
<dbReference type="PROSITE" id="PS51198">
    <property type="entry name" value="UVRD_HELICASE_ATP_BIND"/>
    <property type="match status" value="1"/>
</dbReference>
<dbReference type="Gene3D" id="3.40.50.300">
    <property type="entry name" value="P-loop containing nucleotide triphosphate hydrolases"/>
    <property type="match status" value="3"/>
</dbReference>
<dbReference type="InterPro" id="IPR014017">
    <property type="entry name" value="DNA_helicase_UvrD-like_C"/>
</dbReference>
<dbReference type="GO" id="GO:0000725">
    <property type="term" value="P:recombinational repair"/>
    <property type="evidence" value="ECO:0007669"/>
    <property type="project" value="TreeGrafter"/>
</dbReference>
<keyword evidence="12" id="KW-1185">Reference proteome</keyword>
<dbReference type="SUPFAM" id="SSF52540">
    <property type="entry name" value="P-loop containing nucleoside triphosphate hydrolases"/>
    <property type="match status" value="1"/>
</dbReference>
<evidence type="ECO:0000259" key="10">
    <source>
        <dbReference type="PROSITE" id="PS51198"/>
    </source>
</evidence>
<dbReference type="PANTHER" id="PTHR11070:SF17">
    <property type="entry name" value="DNA HELICASE IV"/>
    <property type="match status" value="1"/>
</dbReference>
<feature type="binding site" evidence="9">
    <location>
        <begin position="196"/>
        <end position="203"/>
    </location>
    <ligand>
        <name>ATP</name>
        <dbReference type="ChEBI" id="CHEBI:30616"/>
    </ligand>
</feature>
<reference evidence="11 12" key="1">
    <citation type="submission" date="2018-12" db="EMBL/GenBank/DDBJ databases">
        <title>Lysinibacillus antri sp. nov., isolated from a cave soil.</title>
        <authorList>
            <person name="Narsing Rao M.P."/>
            <person name="Zhang H."/>
            <person name="Dong Z.-Y."/>
            <person name="Niu X.-K."/>
            <person name="Zhang K."/>
            <person name="Fang B.-Z."/>
            <person name="Kang Y.-Q."/>
            <person name="Xiao M."/>
            <person name="Li W.-J."/>
        </authorList>
    </citation>
    <scope>NUCLEOTIDE SEQUENCE [LARGE SCALE GENOMIC DNA]</scope>
    <source>
        <strain evidence="11 12">SYSU K30002</strain>
    </source>
</reference>
<evidence type="ECO:0000256" key="3">
    <source>
        <dbReference type="ARBA" id="ARBA00022806"/>
    </source>
</evidence>
<evidence type="ECO:0000256" key="5">
    <source>
        <dbReference type="ARBA" id="ARBA00023235"/>
    </source>
</evidence>
<dbReference type="InterPro" id="IPR027417">
    <property type="entry name" value="P-loop_NTPase"/>
</dbReference>
<dbReference type="InterPro" id="IPR000212">
    <property type="entry name" value="DNA_helicase_UvrD/REP"/>
</dbReference>
<keyword evidence="5" id="KW-0413">Isomerase</keyword>
<dbReference type="GO" id="GO:0005829">
    <property type="term" value="C:cytosol"/>
    <property type="evidence" value="ECO:0007669"/>
    <property type="project" value="TreeGrafter"/>
</dbReference>
<organism evidence="11 12">
    <name type="scientific">Lysinibacillus antri</name>
    <dbReference type="NCBI Taxonomy" id="2498145"/>
    <lineage>
        <taxon>Bacteria</taxon>
        <taxon>Bacillati</taxon>
        <taxon>Bacillota</taxon>
        <taxon>Bacilli</taxon>
        <taxon>Bacillales</taxon>
        <taxon>Bacillaceae</taxon>
        <taxon>Lysinibacillus</taxon>
    </lineage>
</organism>
<dbReference type="GO" id="GO:0003677">
    <property type="term" value="F:DNA binding"/>
    <property type="evidence" value="ECO:0007669"/>
    <property type="project" value="InterPro"/>
</dbReference>
<keyword evidence="4 9" id="KW-0067">ATP-binding</keyword>
<proteinExistence type="predicted"/>
<evidence type="ECO:0000256" key="9">
    <source>
        <dbReference type="PROSITE-ProRule" id="PRU00560"/>
    </source>
</evidence>